<dbReference type="AlphaFoldDB" id="A0A5C6N0M0"/>
<dbReference type="EMBL" id="RHFK02000019">
    <property type="protein sequence ID" value="TWW59227.1"/>
    <property type="molecule type" value="Genomic_DNA"/>
</dbReference>
<evidence type="ECO:0000313" key="1">
    <source>
        <dbReference type="EMBL" id="TWW59227.1"/>
    </source>
</evidence>
<name>A0A5C6N0M0_9TELE</name>
<gene>
    <name evidence="1" type="ORF">D4764_06G0007570</name>
</gene>
<dbReference type="PANTHER" id="PTHR35450:SF2">
    <property type="entry name" value="REVERSE TRANSCRIPTASE DOMAIN-CONTAINING PROTEIN"/>
    <property type="match status" value="1"/>
</dbReference>
<dbReference type="Proteomes" id="UP000324091">
    <property type="component" value="Chromosome 6"/>
</dbReference>
<dbReference type="PANTHER" id="PTHR35450">
    <property type="entry name" value="REVERSE TRANSCRIPTASE DOMAIN-CONTAINING PROTEIN"/>
    <property type="match status" value="1"/>
</dbReference>
<keyword evidence="2" id="KW-1185">Reference proteome</keyword>
<organism evidence="1 2">
    <name type="scientific">Takifugu flavidus</name>
    <name type="common">sansaifugu</name>
    <dbReference type="NCBI Taxonomy" id="433684"/>
    <lineage>
        <taxon>Eukaryota</taxon>
        <taxon>Metazoa</taxon>
        <taxon>Chordata</taxon>
        <taxon>Craniata</taxon>
        <taxon>Vertebrata</taxon>
        <taxon>Euteleostomi</taxon>
        <taxon>Actinopterygii</taxon>
        <taxon>Neopterygii</taxon>
        <taxon>Teleostei</taxon>
        <taxon>Neoteleostei</taxon>
        <taxon>Acanthomorphata</taxon>
        <taxon>Eupercaria</taxon>
        <taxon>Tetraodontiformes</taxon>
        <taxon>Tetradontoidea</taxon>
        <taxon>Tetraodontidae</taxon>
        <taxon>Takifugu</taxon>
    </lineage>
</organism>
<proteinExistence type="predicted"/>
<accession>A0A5C6N0M0</accession>
<sequence length="154" mass="17279">MIYVYSLFYLSSPFFSCSAKLATSRRVFPYEPGPAQGFFLLKWSFSLPLLIIVGQDQKTVVVIDVAIPSDSNIRKKEHEKLEKYQGLKEEIERMWGMKATVVPVVIGTLGAVAPKLSRWLQQIPGTTSEISVQKSAVLGTAKILHRTLRLPGLW</sequence>
<evidence type="ECO:0000313" key="2">
    <source>
        <dbReference type="Proteomes" id="UP000324091"/>
    </source>
</evidence>
<reference evidence="1 2" key="1">
    <citation type="submission" date="2019-04" db="EMBL/GenBank/DDBJ databases">
        <title>Chromosome genome assembly for Takifugu flavidus.</title>
        <authorList>
            <person name="Xiao S."/>
        </authorList>
    </citation>
    <scope>NUCLEOTIDE SEQUENCE [LARGE SCALE GENOMIC DNA]</scope>
    <source>
        <strain evidence="1">HTHZ2018</strain>
        <tissue evidence="1">Muscle</tissue>
    </source>
</reference>
<protein>
    <submittedName>
        <fullName evidence="1">Uncharacterized protein</fullName>
    </submittedName>
</protein>
<comment type="caution">
    <text evidence="1">The sequence shown here is derived from an EMBL/GenBank/DDBJ whole genome shotgun (WGS) entry which is preliminary data.</text>
</comment>